<dbReference type="InterPro" id="IPR036249">
    <property type="entry name" value="Thioredoxin-like_sf"/>
</dbReference>
<dbReference type="CDD" id="cd00340">
    <property type="entry name" value="GSH_Peroxidase"/>
    <property type="match status" value="1"/>
</dbReference>
<dbReference type="PROSITE" id="PS00460">
    <property type="entry name" value="GLUTATHIONE_PEROXID_1"/>
    <property type="match status" value="1"/>
</dbReference>
<evidence type="ECO:0000256" key="2">
    <source>
        <dbReference type="ARBA" id="ARBA00022559"/>
    </source>
</evidence>
<dbReference type="GO" id="GO:0006979">
    <property type="term" value="P:response to oxidative stress"/>
    <property type="evidence" value="ECO:0007669"/>
    <property type="project" value="InterPro"/>
</dbReference>
<dbReference type="WBParaSite" id="EN70_11441">
    <property type="protein sequence ID" value="EN70_11441"/>
    <property type="gene ID" value="EN70_11441"/>
</dbReference>
<dbReference type="STRING" id="7209.A0A1I7V9Y8"/>
<dbReference type="Pfam" id="PF00255">
    <property type="entry name" value="GSHPx"/>
    <property type="match status" value="1"/>
</dbReference>
<feature type="transmembrane region" description="Helical" evidence="5">
    <location>
        <begin position="6"/>
        <end position="25"/>
    </location>
</feature>
<dbReference type="Gene3D" id="3.40.30.10">
    <property type="entry name" value="Glutaredoxin"/>
    <property type="match status" value="1"/>
</dbReference>
<reference evidence="7" key="2">
    <citation type="submission" date="2016-11" db="UniProtKB">
        <authorList>
            <consortium name="WormBaseParasite"/>
        </authorList>
    </citation>
    <scope>IDENTIFICATION</scope>
</reference>
<keyword evidence="3 4" id="KW-0560">Oxidoreductase</keyword>
<comment type="similarity">
    <text evidence="1 4">Belongs to the glutathione peroxidase family.</text>
</comment>
<evidence type="ECO:0000256" key="3">
    <source>
        <dbReference type="ARBA" id="ARBA00023002"/>
    </source>
</evidence>
<evidence type="ECO:0000313" key="7">
    <source>
        <dbReference type="WBParaSite" id="EN70_11441"/>
    </source>
</evidence>
<dbReference type="PRINTS" id="PR01011">
    <property type="entry name" value="GLUTPROXDASE"/>
</dbReference>
<evidence type="ECO:0000313" key="6">
    <source>
        <dbReference type="Proteomes" id="UP000095285"/>
    </source>
</evidence>
<dbReference type="Proteomes" id="UP000095285">
    <property type="component" value="Unassembled WGS sequence"/>
</dbReference>
<dbReference type="AlphaFoldDB" id="A0A1I7V9Y8"/>
<dbReference type="InterPro" id="IPR000889">
    <property type="entry name" value="Glutathione_peroxidase"/>
</dbReference>
<keyword evidence="5" id="KW-1133">Transmembrane helix</keyword>
<sequence>MAGMRYINGLMVLRLITICTVMLIMKDLDVIYNLIRLSIDSLNVKLFYVSTTLSNDISSLRWKDVDIFFPPKLNDTKAELLRLNELLARKQYKCEDSITVGDNKGAFTICTDGSNKKMRDALFISGSPDNFASYLTAVIPERWTFFVPEGFSALDSLGNVDAEMHYLYPLSRNDAWDFDEILSEVSNRQFDTAFINFYSAIQDRESKMTRLQELRDAPKLMEQLLKVLQSNQLHLVIEIRNMENLVYDWYLLLYQMYLKYHYALIGAESSSVCVQVVHSCWYRLSFMKKAHHQVELPVFGFGSPVEEKKRLMKYLTAKEKNVECNEVAENENDIPVLCRLNVMKNPCAVVYVSYREFKVMENFEHFLPCKVHFFSPVESNQRLISTPNVYPYGISPYFSKNFTVPDGNNNNSWLLITLSDMLNIVNEFRINKFILDLNGGEWDVFPALLETILFKNIVLEVDLRVRFWIGEDNENYRRILMYFLRLESFGFKKSYSKIVVLWLIIAPEDSSNTIYQFRVRDINGAEVSLDRYRDKVVLIVNVASQCGLTHSNYAQLKDLHDKYKEQGLAIAAFPCNQFASQEPGNENEIKRFVKETFNFEPDLYAKIDVNGANEHPLYTFLKNQKGGTLTDAIKWNFTKFLVSRRGKVVERYAPTVQPKDIEKDIVKLLNEYVEL</sequence>
<dbReference type="OrthoDB" id="5812359at2759"/>
<accession>A0A1I7V9Y8</accession>
<keyword evidence="2 4" id="KW-0575">Peroxidase</keyword>
<dbReference type="FunFam" id="3.40.30.10:FF:000025">
    <property type="entry name" value="Glutathione peroxidase"/>
    <property type="match status" value="1"/>
</dbReference>
<evidence type="ECO:0000256" key="1">
    <source>
        <dbReference type="ARBA" id="ARBA00006926"/>
    </source>
</evidence>
<dbReference type="PANTHER" id="PTHR11592:SF134">
    <property type="entry name" value="PHOSPHOLIPID HYDROPEROXIDE GLUTATHIONE PEROXIDASE"/>
    <property type="match status" value="1"/>
</dbReference>
<dbReference type="SUPFAM" id="SSF52833">
    <property type="entry name" value="Thioredoxin-like"/>
    <property type="match status" value="1"/>
</dbReference>
<dbReference type="InterPro" id="IPR029759">
    <property type="entry name" value="GPX_AS"/>
</dbReference>
<proteinExistence type="inferred from homology"/>
<organism evidence="6 7">
    <name type="scientific">Loa loa</name>
    <name type="common">Eye worm</name>
    <name type="synonym">Filaria loa</name>
    <dbReference type="NCBI Taxonomy" id="7209"/>
    <lineage>
        <taxon>Eukaryota</taxon>
        <taxon>Metazoa</taxon>
        <taxon>Ecdysozoa</taxon>
        <taxon>Nematoda</taxon>
        <taxon>Chromadorea</taxon>
        <taxon>Rhabditida</taxon>
        <taxon>Spirurina</taxon>
        <taxon>Spiruromorpha</taxon>
        <taxon>Filarioidea</taxon>
        <taxon>Onchocercidae</taxon>
        <taxon>Loa</taxon>
    </lineage>
</organism>
<name>A0A1I7V9Y8_LOALO</name>
<dbReference type="GO" id="GO:0004601">
    <property type="term" value="F:peroxidase activity"/>
    <property type="evidence" value="ECO:0007669"/>
    <property type="project" value="UniProtKB-KW"/>
</dbReference>
<dbReference type="PANTHER" id="PTHR11592">
    <property type="entry name" value="GLUTATHIONE PEROXIDASE"/>
    <property type="match status" value="1"/>
</dbReference>
<protein>
    <recommendedName>
        <fullName evidence="4">Glutathione peroxidase</fullName>
    </recommendedName>
</protein>
<evidence type="ECO:0000256" key="5">
    <source>
        <dbReference type="SAM" id="Phobius"/>
    </source>
</evidence>
<keyword evidence="5" id="KW-0472">Membrane</keyword>
<keyword evidence="5" id="KW-0812">Transmembrane</keyword>
<evidence type="ECO:0000256" key="4">
    <source>
        <dbReference type="RuleBase" id="RU000499"/>
    </source>
</evidence>
<gene>
    <name evidence="7" type="primary">LOAG_05491</name>
</gene>
<reference evidence="6" key="1">
    <citation type="submission" date="2012-04" db="EMBL/GenBank/DDBJ databases">
        <title>The Genome Sequence of Loa loa.</title>
        <authorList>
            <consortium name="The Broad Institute Genome Sequencing Platform"/>
            <consortium name="Broad Institute Genome Sequencing Center for Infectious Disease"/>
            <person name="Nutman T.B."/>
            <person name="Fink D.L."/>
            <person name="Russ C."/>
            <person name="Young S."/>
            <person name="Zeng Q."/>
            <person name="Gargeya S."/>
            <person name="Alvarado L."/>
            <person name="Berlin A."/>
            <person name="Chapman S.B."/>
            <person name="Chen Z."/>
            <person name="Freedman E."/>
            <person name="Gellesch M."/>
            <person name="Goldberg J."/>
            <person name="Griggs A."/>
            <person name="Gujja S."/>
            <person name="Heilman E.R."/>
            <person name="Heiman D."/>
            <person name="Howarth C."/>
            <person name="Mehta T."/>
            <person name="Neiman D."/>
            <person name="Pearson M."/>
            <person name="Roberts A."/>
            <person name="Saif S."/>
            <person name="Shea T."/>
            <person name="Shenoy N."/>
            <person name="Sisk P."/>
            <person name="Stolte C."/>
            <person name="Sykes S."/>
            <person name="White J."/>
            <person name="Yandava C."/>
            <person name="Haas B."/>
            <person name="Henn M.R."/>
            <person name="Nusbaum C."/>
            <person name="Birren B."/>
        </authorList>
    </citation>
    <scope>NUCLEOTIDE SEQUENCE [LARGE SCALE GENOMIC DNA]</scope>
</reference>
<keyword evidence="6" id="KW-1185">Reference proteome</keyword>
<dbReference type="InParanoid" id="A0A1I7V9Y8"/>